<dbReference type="EMBL" id="JAGGLG010000010">
    <property type="protein sequence ID" value="MBP2018159.1"/>
    <property type="molecule type" value="Genomic_DNA"/>
</dbReference>
<evidence type="ECO:0000256" key="6">
    <source>
        <dbReference type="ARBA" id="ARBA00023004"/>
    </source>
</evidence>
<keyword evidence="6" id="KW-0408">Iron</keyword>
<accession>A0ABS4JRJ5</accession>
<evidence type="ECO:0000256" key="1">
    <source>
        <dbReference type="ARBA" id="ARBA00022448"/>
    </source>
</evidence>
<dbReference type="RefSeq" id="WP_209466294.1">
    <property type="nucleotide sequence ID" value="NZ_JAGGLG010000010.1"/>
</dbReference>
<dbReference type="InterPro" id="IPR036280">
    <property type="entry name" value="Multihaem_cyt_sf"/>
</dbReference>
<feature type="chain" id="PRO_5046188963" evidence="7">
    <location>
        <begin position="26"/>
        <end position="621"/>
    </location>
</feature>
<dbReference type="SUPFAM" id="SSF48695">
    <property type="entry name" value="Multiheme cytochromes"/>
    <property type="match status" value="2"/>
</dbReference>
<proteinExistence type="predicted"/>
<keyword evidence="2" id="KW-0349">Heme</keyword>
<evidence type="ECO:0000313" key="8">
    <source>
        <dbReference type="EMBL" id="MBP2018159.1"/>
    </source>
</evidence>
<evidence type="ECO:0000256" key="2">
    <source>
        <dbReference type="ARBA" id="ARBA00022617"/>
    </source>
</evidence>
<keyword evidence="1" id="KW-0813">Transport</keyword>
<dbReference type="Proteomes" id="UP001519289">
    <property type="component" value="Unassembled WGS sequence"/>
</dbReference>
<dbReference type="CDD" id="cd08168">
    <property type="entry name" value="Cytochrom_C3"/>
    <property type="match status" value="1"/>
</dbReference>
<protein>
    <submittedName>
        <fullName evidence="8">Uncharacterized protein</fullName>
    </submittedName>
</protein>
<keyword evidence="4 7" id="KW-0732">Signal</keyword>
<evidence type="ECO:0000313" key="9">
    <source>
        <dbReference type="Proteomes" id="UP001519289"/>
    </source>
</evidence>
<dbReference type="Gene3D" id="1.10.3820.10">
    <property type="entry name" value="Di-heme elbow motif domain"/>
    <property type="match status" value="1"/>
</dbReference>
<evidence type="ECO:0000256" key="7">
    <source>
        <dbReference type="SAM" id="SignalP"/>
    </source>
</evidence>
<comment type="caution">
    <text evidence="8">The sequence shown here is derived from an EMBL/GenBank/DDBJ whole genome shotgun (WGS) entry which is preliminary data.</text>
</comment>
<keyword evidence="5" id="KW-0249">Electron transport</keyword>
<dbReference type="Gene3D" id="3.90.10.10">
    <property type="entry name" value="Cytochrome C3"/>
    <property type="match status" value="2"/>
</dbReference>
<keyword evidence="3" id="KW-0479">Metal-binding</keyword>
<feature type="signal peptide" evidence="7">
    <location>
        <begin position="1"/>
        <end position="25"/>
    </location>
</feature>
<name>A0ABS4JRJ5_9FIRM</name>
<reference evidence="8 9" key="1">
    <citation type="submission" date="2021-03" db="EMBL/GenBank/DDBJ databases">
        <title>Genomic Encyclopedia of Type Strains, Phase IV (KMG-IV): sequencing the most valuable type-strain genomes for metagenomic binning, comparative biology and taxonomic classification.</title>
        <authorList>
            <person name="Goeker M."/>
        </authorList>
    </citation>
    <scope>NUCLEOTIDE SEQUENCE [LARGE SCALE GENOMIC DNA]</scope>
    <source>
        <strain evidence="8 9">DSM 27138</strain>
    </source>
</reference>
<keyword evidence="9" id="KW-1185">Reference proteome</keyword>
<dbReference type="Gene3D" id="1.10.1130.10">
    <property type="entry name" value="Flavocytochrome C3, Chain A"/>
    <property type="match status" value="1"/>
</dbReference>
<evidence type="ECO:0000256" key="3">
    <source>
        <dbReference type="ARBA" id="ARBA00022723"/>
    </source>
</evidence>
<gene>
    <name evidence="8" type="ORF">J2Z79_001558</name>
</gene>
<evidence type="ECO:0000256" key="4">
    <source>
        <dbReference type="ARBA" id="ARBA00022729"/>
    </source>
</evidence>
<sequence length="621" mass="66736">MKRRFNWAIPGLLAMLAIIAAIALAQSLSAVSPDPAKLANQCSSCHAMEDHVTTWQASTHRQVACTDCHADPGVWGWMEVQLGRVRMMMAEARDPHAGLGEVATEVTNERCLNCHATEMPWVMQDLKPPEFDEEGKPIRVAREELEFLGALAGHDLHLTLAQPLACTDCHDGVAHGPTEQVDRAAAWHNTCLECHAEENVAMAVRNTISCSACHVDMPSVAPDSHKDPGFRVAHGKQAVQEPQSCQACHLNPGIMTVESGQSVHAQQMVLAAAETLEPWIPLMGPGSLRVPAGMQDDCASCHGITMPHPDDWLSDHTRGYAENPALCATCHGVQGDGFTNTVLGDPRALPTEDPLCVTCHAQPMPHPADWLTGGHQAAAKAQPLTCEQCHSPANPANGDAPHASPLYCAECHLNTFVHPEGFFARHGKAALAGDTVGENCFTCHIVDGIKNGLAALTGRSATACSACHTDGFGSGVKQQWHPADWIARHGSVALGPTGAIAENCASCHKPEFNSCAECHTDGVGRGIEQQWHPDAWVRDHKNFALDGSGAVAQNCTTCHTPTFNTCAECHTDGFGQGIKQQWHPEFFWVTHARTTRPEDVASCQSCHAYVEPSCAQCHRGF</sequence>
<organism evidence="8 9">
    <name type="scientific">Symbiobacterium terraclitae</name>
    <dbReference type="NCBI Taxonomy" id="557451"/>
    <lineage>
        <taxon>Bacteria</taxon>
        <taxon>Bacillati</taxon>
        <taxon>Bacillota</taxon>
        <taxon>Clostridia</taxon>
        <taxon>Eubacteriales</taxon>
        <taxon>Symbiobacteriaceae</taxon>
        <taxon>Symbiobacterium</taxon>
    </lineage>
</organism>
<dbReference type="InterPro" id="IPR038266">
    <property type="entry name" value="NapC/NirT_cytc_sf"/>
</dbReference>
<dbReference type="InterPro" id="IPR051829">
    <property type="entry name" value="Multiheme_Cytochr_ET"/>
</dbReference>
<dbReference type="PANTHER" id="PTHR35038">
    <property type="entry name" value="DISSIMILATORY SULFITE REDUCTASE SIRA"/>
    <property type="match status" value="1"/>
</dbReference>
<evidence type="ECO:0000256" key="5">
    <source>
        <dbReference type="ARBA" id="ARBA00022982"/>
    </source>
</evidence>